<dbReference type="GO" id="GO:0003978">
    <property type="term" value="F:UDP-glucose 4-epimerase activity"/>
    <property type="evidence" value="ECO:0007669"/>
    <property type="project" value="UniProtKB-EC"/>
</dbReference>
<organism evidence="2">
    <name type="scientific">uncultured Frankineae bacterium</name>
    <dbReference type="NCBI Taxonomy" id="437475"/>
    <lineage>
        <taxon>Bacteria</taxon>
        <taxon>Bacillati</taxon>
        <taxon>Actinomycetota</taxon>
        <taxon>Actinomycetes</taxon>
        <taxon>Frankiales</taxon>
        <taxon>environmental samples</taxon>
    </lineage>
</organism>
<name>A0A6J4MAZ5_9ACTN</name>
<feature type="compositionally biased region" description="Basic and acidic residues" evidence="1">
    <location>
        <begin position="84"/>
        <end position="124"/>
    </location>
</feature>
<feature type="compositionally biased region" description="Basic and acidic residues" evidence="1">
    <location>
        <begin position="326"/>
        <end position="337"/>
    </location>
</feature>
<feature type="compositionally biased region" description="Basic residues" evidence="1">
    <location>
        <begin position="43"/>
        <end position="83"/>
    </location>
</feature>
<feature type="compositionally biased region" description="Low complexity" evidence="1">
    <location>
        <begin position="233"/>
        <end position="260"/>
    </location>
</feature>
<evidence type="ECO:0000313" key="2">
    <source>
        <dbReference type="EMBL" id="CAA9352986.1"/>
    </source>
</evidence>
<dbReference type="EMBL" id="CADCUE010000233">
    <property type="protein sequence ID" value="CAA9352986.1"/>
    <property type="molecule type" value="Genomic_DNA"/>
</dbReference>
<reference evidence="2" key="1">
    <citation type="submission" date="2020-02" db="EMBL/GenBank/DDBJ databases">
        <authorList>
            <person name="Meier V. D."/>
        </authorList>
    </citation>
    <scope>NUCLEOTIDE SEQUENCE</scope>
    <source>
        <strain evidence="2">AVDCRST_MAG16</strain>
    </source>
</reference>
<dbReference type="AlphaFoldDB" id="A0A6J4MAZ5"/>
<proteinExistence type="predicted"/>
<keyword evidence="2" id="KW-0413">Isomerase</keyword>
<protein>
    <submittedName>
        <fullName evidence="2">UDP-glucose 4-epimerase</fullName>
        <ecNumber evidence="2">5.1.3.2</ecNumber>
    </submittedName>
</protein>
<feature type="region of interest" description="Disordered" evidence="1">
    <location>
        <begin position="1"/>
        <end position="260"/>
    </location>
</feature>
<feature type="non-terminal residue" evidence="2">
    <location>
        <position position="350"/>
    </location>
</feature>
<feature type="compositionally biased region" description="Low complexity" evidence="1">
    <location>
        <begin position="155"/>
        <end position="164"/>
    </location>
</feature>
<sequence length="350" mass="37442">ARHGRQPLPRQPAGRDPRLGPHDRAGHRGGHRRAPPRAAPAARPHRVRAGRHPQPAHREGHRLRRRRHGRAPERHRHPARRRGPHGDEGDQRHRDDAAARRVPEGAEHAHAGGQVDDRRLRVEPARSGAVHRGARAALAAQGRLRQGRGRGRGVRAGLRPPAAGRDAHPAALHQLHRGLDRDPADALPHAAGGADGPGLRPPHPAVPRGRRSRGPAPVGQRRPPGDLQRRRTGGAAPVAGAAAARPSGNAGAVAGRVPGGARLPRCRCRRLLARADALPRARSRRGRDATAGGVRVGSASHRGGLRRLRRGGAAAADRSRAGLRGGAEDPRRPDARSRRLPVLPWSPRCL</sequence>
<dbReference type="EC" id="5.1.3.2" evidence="2"/>
<accession>A0A6J4MAZ5</accession>
<feature type="compositionally biased region" description="Basic and acidic residues" evidence="1">
    <location>
        <begin position="13"/>
        <end position="26"/>
    </location>
</feature>
<gene>
    <name evidence="2" type="ORF">AVDCRST_MAG16-2489</name>
</gene>
<feature type="compositionally biased region" description="Low complexity" evidence="1">
    <location>
        <begin position="128"/>
        <end position="144"/>
    </location>
</feature>
<evidence type="ECO:0000256" key="1">
    <source>
        <dbReference type="SAM" id="MobiDB-lite"/>
    </source>
</evidence>
<feature type="region of interest" description="Disordered" evidence="1">
    <location>
        <begin position="279"/>
        <end position="350"/>
    </location>
</feature>
<feature type="non-terminal residue" evidence="2">
    <location>
        <position position="1"/>
    </location>
</feature>